<evidence type="ECO:0000313" key="4">
    <source>
        <dbReference type="EMBL" id="GEO80290.1"/>
    </source>
</evidence>
<accession>A0A512H4I0</accession>
<dbReference type="PANTHER" id="PTHR35936">
    <property type="entry name" value="MEMBRANE-BOUND LYTIC MUREIN TRANSGLYCOSYLASE F"/>
    <property type="match status" value="1"/>
</dbReference>
<evidence type="ECO:0000259" key="3">
    <source>
        <dbReference type="SMART" id="SM00062"/>
    </source>
</evidence>
<gene>
    <name evidence="4" type="ORF">ROR02_04210</name>
</gene>
<dbReference type="Proteomes" id="UP000321567">
    <property type="component" value="Unassembled WGS sequence"/>
</dbReference>
<dbReference type="SMART" id="SM00062">
    <property type="entry name" value="PBPb"/>
    <property type="match status" value="1"/>
</dbReference>
<dbReference type="InterPro" id="IPR001638">
    <property type="entry name" value="Solute-binding_3/MltF_N"/>
</dbReference>
<dbReference type="Pfam" id="PF00497">
    <property type="entry name" value="SBP_bac_3"/>
    <property type="match status" value="1"/>
</dbReference>
<dbReference type="EMBL" id="BJZO01000007">
    <property type="protein sequence ID" value="GEO80290.1"/>
    <property type="molecule type" value="Genomic_DNA"/>
</dbReference>
<organism evidence="4 5">
    <name type="scientific">Pararhodospirillum oryzae</name>
    <dbReference type="NCBI Taxonomy" id="478448"/>
    <lineage>
        <taxon>Bacteria</taxon>
        <taxon>Pseudomonadati</taxon>
        <taxon>Pseudomonadota</taxon>
        <taxon>Alphaproteobacteria</taxon>
        <taxon>Rhodospirillales</taxon>
        <taxon>Rhodospirillaceae</taxon>
        <taxon>Pararhodospirillum</taxon>
    </lineage>
</organism>
<feature type="domain" description="Solute-binding protein family 3/N-terminal" evidence="3">
    <location>
        <begin position="42"/>
        <end position="270"/>
    </location>
</feature>
<comment type="caution">
    <text evidence="4">The sequence shown here is derived from an EMBL/GenBank/DDBJ whole genome shotgun (WGS) entry which is preliminary data.</text>
</comment>
<evidence type="ECO:0000313" key="5">
    <source>
        <dbReference type="Proteomes" id="UP000321567"/>
    </source>
</evidence>
<proteinExistence type="predicted"/>
<protein>
    <submittedName>
        <fullName evidence="4">ABC transporter substrate-binding protein</fullName>
    </submittedName>
</protein>
<name>A0A512H4I0_9PROT</name>
<dbReference type="NCBIfam" id="TIGR02995">
    <property type="entry name" value="ectoine_ehuB"/>
    <property type="match status" value="1"/>
</dbReference>
<dbReference type="Gene3D" id="3.40.190.10">
    <property type="entry name" value="Periplasmic binding protein-like II"/>
    <property type="match status" value="2"/>
</dbReference>
<feature type="region of interest" description="Disordered" evidence="2">
    <location>
        <begin position="274"/>
        <end position="298"/>
    </location>
</feature>
<dbReference type="AlphaFoldDB" id="A0A512H4I0"/>
<evidence type="ECO:0000256" key="2">
    <source>
        <dbReference type="SAM" id="MobiDB-lite"/>
    </source>
</evidence>
<feature type="compositionally biased region" description="Low complexity" evidence="2">
    <location>
        <begin position="274"/>
        <end position="291"/>
    </location>
</feature>
<dbReference type="GO" id="GO:0051470">
    <property type="term" value="P:ectoine transmembrane transport"/>
    <property type="evidence" value="ECO:0007669"/>
    <property type="project" value="InterPro"/>
</dbReference>
<keyword evidence="5" id="KW-1185">Reference proteome</keyword>
<evidence type="ECO:0000256" key="1">
    <source>
        <dbReference type="ARBA" id="ARBA00022729"/>
    </source>
</evidence>
<reference evidence="4 5" key="1">
    <citation type="submission" date="2019-07" db="EMBL/GenBank/DDBJ databases">
        <title>Whole genome shotgun sequence of Rhodospirillum oryzae NBRC 107573.</title>
        <authorList>
            <person name="Hosoyama A."/>
            <person name="Uohara A."/>
            <person name="Ohji S."/>
            <person name="Ichikawa N."/>
        </authorList>
    </citation>
    <scope>NUCLEOTIDE SEQUENCE [LARGE SCALE GENOMIC DNA]</scope>
    <source>
        <strain evidence="4 5">NBRC 107573</strain>
    </source>
</reference>
<dbReference type="GO" id="GO:0033294">
    <property type="term" value="F:ectoine binding"/>
    <property type="evidence" value="ECO:0007669"/>
    <property type="project" value="InterPro"/>
</dbReference>
<dbReference type="PANTHER" id="PTHR35936:SF17">
    <property type="entry name" value="ARGININE-BINDING EXTRACELLULAR PROTEIN ARTP"/>
    <property type="match status" value="1"/>
</dbReference>
<dbReference type="InterPro" id="IPR014337">
    <property type="entry name" value="Ectoine_EhuB"/>
</dbReference>
<dbReference type="SUPFAM" id="SSF53850">
    <property type="entry name" value="Periplasmic binding protein-like II"/>
    <property type="match status" value="1"/>
</dbReference>
<keyword evidence="1" id="KW-0732">Signal</keyword>
<sequence length="298" mass="32044">MRGQWLVLLALGLALTLAVGATLYWAPGAPERTWDRIARTGTIRVGYAWEPPFAYRDETGRVTGESPEVARVVLDRLGVLHVDWVQTSFGDLIPDLLTGRFDLIASGLFIRPDRARVVAFSPPSSCVVAALLVRAGNPLALHSLADIAASSNARLAVVSGAVEENDALASGVPSERLLRFPDADLALAGVLHGAADALALTGPTIQHMANTHPQVERARPFSGESKPAGCTAFAFRPKDELLRQHFDQFLLEFRGTPAHQRLVAPFGFADSLLFPESPESFPESPEPSSSPGQDDTHE</sequence>